<feature type="domain" description="Stealth protein CR2 conserved region 2" evidence="4">
    <location>
        <begin position="41"/>
        <end position="141"/>
    </location>
</feature>
<name>A0ABY4P7U5_9LACO</name>
<evidence type="ECO:0000313" key="7">
    <source>
        <dbReference type="EMBL" id="UQS81713.1"/>
    </source>
</evidence>
<keyword evidence="3" id="KW-0270">Exopolysaccharide synthesis</keyword>
<evidence type="ECO:0000313" key="8">
    <source>
        <dbReference type="Proteomes" id="UP000831495"/>
    </source>
</evidence>
<comment type="similarity">
    <text evidence="1">Belongs to the stealth family.</text>
</comment>
<evidence type="ECO:0000256" key="2">
    <source>
        <dbReference type="ARBA" id="ARBA00022679"/>
    </source>
</evidence>
<dbReference type="Pfam" id="PF17101">
    <property type="entry name" value="Stealth_CR1"/>
    <property type="match status" value="1"/>
</dbReference>
<dbReference type="RefSeq" id="WP_249513981.1">
    <property type="nucleotide sequence ID" value="NZ_CP093366.1"/>
</dbReference>
<keyword evidence="8" id="KW-1185">Reference proteome</keyword>
<keyword evidence="2" id="KW-0808">Transferase</keyword>
<feature type="domain" description="Stealth protein CR3 conserved region 3" evidence="6">
    <location>
        <begin position="216"/>
        <end position="254"/>
    </location>
</feature>
<proteinExistence type="inferred from homology"/>
<organism evidence="7 8">
    <name type="scientific">Bombilactobacillus folatiphilus</name>
    <dbReference type="NCBI Taxonomy" id="2923362"/>
    <lineage>
        <taxon>Bacteria</taxon>
        <taxon>Bacillati</taxon>
        <taxon>Bacillota</taxon>
        <taxon>Bacilli</taxon>
        <taxon>Lactobacillales</taxon>
        <taxon>Lactobacillaceae</taxon>
        <taxon>Bombilactobacillus</taxon>
    </lineage>
</organism>
<dbReference type="InterPro" id="IPR031358">
    <property type="entry name" value="Stealth_CR1"/>
</dbReference>
<dbReference type="EMBL" id="CP093366">
    <property type="protein sequence ID" value="UQS81713.1"/>
    <property type="molecule type" value="Genomic_DNA"/>
</dbReference>
<dbReference type="PANTHER" id="PTHR24045:SF0">
    <property type="entry name" value="N-ACETYLGLUCOSAMINE-1-PHOSPHOTRANSFERASE SUBUNITS ALPHA_BETA"/>
    <property type="match status" value="1"/>
</dbReference>
<reference evidence="7" key="1">
    <citation type="journal article" date="2022" name="Int. J. Syst. Evol. Microbiol.">
        <title>Apilactobacillus apisilvae sp. nov., Nicolia spurrieriana gen. nov. sp. nov., Bombilactobacillus folatiphilus sp. nov. and Bombilactobacillus thymidiniphilus sp. nov., four new lactic acid bacterial isolates from stingless bees Tetragonula carbonaria and Austroplebeia australis.</title>
        <authorList>
            <person name="Oliphant S.A."/>
            <person name="Watson-Haigh N.S."/>
            <person name="Sumby K.M."/>
            <person name="Gardner J."/>
            <person name="Groom S."/>
            <person name="Jiranek V."/>
        </authorList>
    </citation>
    <scope>NUCLEOTIDE SEQUENCE</scope>
    <source>
        <strain evidence="7">SG4_D2</strain>
    </source>
</reference>
<evidence type="ECO:0000259" key="5">
    <source>
        <dbReference type="Pfam" id="PF17101"/>
    </source>
</evidence>
<dbReference type="InterPro" id="IPR047141">
    <property type="entry name" value="Stealth"/>
</dbReference>
<gene>
    <name evidence="7" type="ORF">MOO45_05795</name>
</gene>
<accession>A0ABY4P7U5</accession>
<dbReference type="PANTHER" id="PTHR24045">
    <property type="match status" value="1"/>
</dbReference>
<protein>
    <submittedName>
        <fullName evidence="7">Stealth family protein</fullName>
    </submittedName>
</protein>
<evidence type="ECO:0000256" key="3">
    <source>
        <dbReference type="ARBA" id="ARBA00023169"/>
    </source>
</evidence>
<dbReference type="InterPro" id="IPR031357">
    <property type="entry name" value="Stealth_CR3"/>
</dbReference>
<dbReference type="InterPro" id="IPR021520">
    <property type="entry name" value="Stealth_CR2"/>
</dbReference>
<sequence>MKTNSEIDAVITWVDGDDPKWLAKKKQQQQKLHYQVADEQRYRDFNTLKYVFRSLENYAPWFHRIYLVTDQQLPVWLNVNHPCLQIVDHRDYIAAKYLPTFNSNVIDLNLDQISGLSENFILFNDDLVLTKKVQATDFFVDELPKDTAALSPICPEIDGIESAVLNNIKLINSQFTQKQVVGKYWRKFFKWQYGQYNFRTLFLLPYTKFSGFMDFHMPLSLKKSTFSVLRQKFPTYFAQTNQQPFRSNDDITIWLARYWQLCQGQFQPRSAKFGKYLQLSDLKAIKLALKNPKYKALCLNDVALTKEQVQAVNQYLPDLLEQKYPNKSRFEK</sequence>
<evidence type="ECO:0000259" key="6">
    <source>
        <dbReference type="Pfam" id="PF17102"/>
    </source>
</evidence>
<evidence type="ECO:0000256" key="1">
    <source>
        <dbReference type="ARBA" id="ARBA00007583"/>
    </source>
</evidence>
<dbReference type="Pfam" id="PF17102">
    <property type="entry name" value="Stealth_CR3"/>
    <property type="match status" value="1"/>
</dbReference>
<evidence type="ECO:0000259" key="4">
    <source>
        <dbReference type="Pfam" id="PF11380"/>
    </source>
</evidence>
<dbReference type="Proteomes" id="UP000831495">
    <property type="component" value="Chromosome"/>
</dbReference>
<dbReference type="Pfam" id="PF11380">
    <property type="entry name" value="Stealth_CR2"/>
    <property type="match status" value="1"/>
</dbReference>
<feature type="domain" description="Stealth protein CR1 conserved region 1" evidence="5">
    <location>
        <begin position="7"/>
        <end position="27"/>
    </location>
</feature>